<dbReference type="PIRSF" id="PIRSF000654">
    <property type="entry name" value="Integrin-linked_kinase"/>
    <property type="match status" value="1"/>
</dbReference>
<keyword evidence="3" id="KW-0808">Transferase</keyword>
<keyword evidence="4" id="KW-0547">Nucleotide-binding</keyword>
<dbReference type="AlphaFoldDB" id="A0A1D2M4A1"/>
<evidence type="ECO:0000256" key="5">
    <source>
        <dbReference type="ARBA" id="ARBA00022777"/>
    </source>
</evidence>
<dbReference type="GO" id="GO:0004521">
    <property type="term" value="F:RNA endonuclease activity"/>
    <property type="evidence" value="ECO:0007669"/>
    <property type="project" value="InterPro"/>
</dbReference>
<dbReference type="FunFam" id="3.30.200.20:FF:000077">
    <property type="entry name" value="Putative Serine/threonine-protein kinase/endoribonuclease IRE1"/>
    <property type="match status" value="1"/>
</dbReference>
<dbReference type="EMBL" id="LJIJ01004673">
    <property type="protein sequence ID" value="ODM87796.1"/>
    <property type="molecule type" value="Genomic_DNA"/>
</dbReference>
<dbReference type="Gene3D" id="3.30.200.20">
    <property type="entry name" value="Phosphorylase Kinase, domain 1"/>
    <property type="match status" value="1"/>
</dbReference>
<dbReference type="OrthoDB" id="63989at2759"/>
<evidence type="ECO:0000313" key="9">
    <source>
        <dbReference type="Proteomes" id="UP000094527"/>
    </source>
</evidence>
<evidence type="ECO:0000256" key="3">
    <source>
        <dbReference type="ARBA" id="ARBA00022679"/>
    </source>
</evidence>
<dbReference type="Proteomes" id="UP000094527">
    <property type="component" value="Unassembled WGS sequence"/>
</dbReference>
<dbReference type="InterPro" id="IPR011009">
    <property type="entry name" value="Kinase-like_dom_sf"/>
</dbReference>
<dbReference type="GO" id="GO:0070059">
    <property type="term" value="P:intrinsic apoptotic signaling pathway in response to endoplasmic reticulum stress"/>
    <property type="evidence" value="ECO:0007669"/>
    <property type="project" value="TreeGrafter"/>
</dbReference>
<dbReference type="OMA" id="WINQQED"/>
<evidence type="ECO:0000256" key="4">
    <source>
        <dbReference type="ARBA" id="ARBA00022741"/>
    </source>
</evidence>
<dbReference type="GO" id="GO:0005524">
    <property type="term" value="F:ATP binding"/>
    <property type="evidence" value="ECO:0007669"/>
    <property type="project" value="UniProtKB-KW"/>
</dbReference>
<dbReference type="PANTHER" id="PTHR13954">
    <property type="entry name" value="IRE1-RELATED"/>
    <property type="match status" value="1"/>
</dbReference>
<proteinExistence type="predicted"/>
<gene>
    <name evidence="8" type="ORF">Ocin01_18886</name>
</gene>
<protein>
    <recommendedName>
        <fullName evidence="1">non-specific serine/threonine protein kinase</fullName>
        <ecNumber evidence="1">2.7.11.1</ecNumber>
    </recommendedName>
</protein>
<organism evidence="8 9">
    <name type="scientific">Orchesella cincta</name>
    <name type="common">Springtail</name>
    <name type="synonym">Podura cincta</name>
    <dbReference type="NCBI Taxonomy" id="48709"/>
    <lineage>
        <taxon>Eukaryota</taxon>
        <taxon>Metazoa</taxon>
        <taxon>Ecdysozoa</taxon>
        <taxon>Arthropoda</taxon>
        <taxon>Hexapoda</taxon>
        <taxon>Collembola</taxon>
        <taxon>Entomobryomorpha</taxon>
        <taxon>Entomobryoidea</taxon>
        <taxon>Orchesellidae</taxon>
        <taxon>Orchesellinae</taxon>
        <taxon>Orchesella</taxon>
    </lineage>
</organism>
<keyword evidence="5 8" id="KW-0418">Kinase</keyword>
<evidence type="ECO:0000256" key="1">
    <source>
        <dbReference type="ARBA" id="ARBA00012513"/>
    </source>
</evidence>
<dbReference type="InterPro" id="IPR045133">
    <property type="entry name" value="IRE1/2-like"/>
</dbReference>
<dbReference type="GO" id="GO:0051082">
    <property type="term" value="F:unfolded protein binding"/>
    <property type="evidence" value="ECO:0007669"/>
    <property type="project" value="TreeGrafter"/>
</dbReference>
<dbReference type="Gene3D" id="1.10.510.10">
    <property type="entry name" value="Transferase(Phosphotransferase) domain 1"/>
    <property type="match status" value="1"/>
</dbReference>
<dbReference type="GO" id="GO:0004674">
    <property type="term" value="F:protein serine/threonine kinase activity"/>
    <property type="evidence" value="ECO:0007669"/>
    <property type="project" value="UniProtKB-KW"/>
</dbReference>
<dbReference type="InterPro" id="IPR008271">
    <property type="entry name" value="Ser/Thr_kinase_AS"/>
</dbReference>
<dbReference type="GO" id="GO:0036498">
    <property type="term" value="P:IRE1-mediated unfolded protein response"/>
    <property type="evidence" value="ECO:0007669"/>
    <property type="project" value="TreeGrafter"/>
</dbReference>
<dbReference type="STRING" id="48709.A0A1D2M4A1"/>
<dbReference type="SUPFAM" id="SSF56112">
    <property type="entry name" value="Protein kinase-like (PK-like)"/>
    <property type="match status" value="1"/>
</dbReference>
<dbReference type="SMART" id="SM00220">
    <property type="entry name" value="S_TKc"/>
    <property type="match status" value="1"/>
</dbReference>
<evidence type="ECO:0000256" key="2">
    <source>
        <dbReference type="ARBA" id="ARBA00022527"/>
    </source>
</evidence>
<dbReference type="EC" id="2.7.11.1" evidence="1"/>
<dbReference type="InterPro" id="IPR000719">
    <property type="entry name" value="Prot_kinase_dom"/>
</dbReference>
<evidence type="ECO:0000313" key="8">
    <source>
        <dbReference type="EMBL" id="ODM87796.1"/>
    </source>
</evidence>
<dbReference type="GO" id="GO:1990604">
    <property type="term" value="C:IRE1-TRAF2-ASK1 complex"/>
    <property type="evidence" value="ECO:0007669"/>
    <property type="project" value="TreeGrafter"/>
</dbReference>
<evidence type="ECO:0000259" key="7">
    <source>
        <dbReference type="PROSITE" id="PS50011"/>
    </source>
</evidence>
<keyword evidence="9" id="KW-1185">Reference proteome</keyword>
<dbReference type="Pfam" id="PF00069">
    <property type="entry name" value="Pkinase"/>
    <property type="match status" value="1"/>
</dbReference>
<keyword evidence="6" id="KW-0067">ATP-binding</keyword>
<reference evidence="8 9" key="1">
    <citation type="journal article" date="2016" name="Genome Biol. Evol.">
        <title>Gene Family Evolution Reflects Adaptation to Soil Environmental Stressors in the Genome of the Collembolan Orchesella cincta.</title>
        <authorList>
            <person name="Faddeeva-Vakhrusheva A."/>
            <person name="Derks M.F."/>
            <person name="Anvar S.Y."/>
            <person name="Agamennone V."/>
            <person name="Suring W."/>
            <person name="Smit S."/>
            <person name="van Straalen N.M."/>
            <person name="Roelofs D."/>
        </authorList>
    </citation>
    <scope>NUCLEOTIDE SEQUENCE [LARGE SCALE GENOMIC DNA]</scope>
    <source>
        <tissue evidence="8">Mixed pool</tissue>
    </source>
</reference>
<name>A0A1D2M4A1_ORCCI</name>
<comment type="caution">
    <text evidence="8">The sequence shown here is derived from an EMBL/GenBank/DDBJ whole genome shotgun (WGS) entry which is preliminary data.</text>
</comment>
<accession>A0A1D2M4A1</accession>
<keyword evidence="2" id="KW-0723">Serine/threonine-protein kinase</keyword>
<dbReference type="PANTHER" id="PTHR13954:SF6">
    <property type="entry name" value="NON-SPECIFIC SERINE_THREONINE PROTEIN KINASE"/>
    <property type="match status" value="1"/>
</dbReference>
<dbReference type="PROSITE" id="PS00108">
    <property type="entry name" value="PROTEIN_KINASE_ST"/>
    <property type="match status" value="1"/>
</dbReference>
<evidence type="ECO:0000256" key="6">
    <source>
        <dbReference type="ARBA" id="ARBA00022840"/>
    </source>
</evidence>
<feature type="domain" description="Protein kinase" evidence="7">
    <location>
        <begin position="21"/>
        <end position="282"/>
    </location>
</feature>
<dbReference type="PROSITE" id="PS50011">
    <property type="entry name" value="PROTEIN_KINASE_DOM"/>
    <property type="match status" value="1"/>
</dbReference>
<sequence>MTATKALNKPLDLDNIRSVTYNVNTVIGTGSYGTIVYKGKFGERDVAVKRVLYDSSDRLHAINEIDVLKTCDAHKNVVRYFGSKQEQIFVLIVLELCDMTLTKWVNDKSIIDVRPLEILKCVTTGLSWLHHQKIVHRDLKPENILLTRRPVKVKIADFGLSRRVLDGKSFYFYNRLLCTQGWMAPEILEHVLQLEDVRKCKFTYESDVFALGLVYYYVLTDGKHPFGEPYKSQVNIIEGIVMTTPKDVVHACSKNLYFIKLMIAKDPKSRPSCTTLLSCPIFWSTNRLSHINPL</sequence>